<dbReference type="EMBL" id="LGGP01000388">
    <property type="protein sequence ID" value="KUK78324.1"/>
    <property type="molecule type" value="Genomic_DNA"/>
</dbReference>
<protein>
    <submittedName>
        <fullName evidence="5">Fructose-2,6-bisphosphatase</fullName>
    </submittedName>
</protein>
<keyword evidence="1" id="KW-0324">Glycolysis</keyword>
<dbReference type="Pfam" id="PF00300">
    <property type="entry name" value="His_Phos_1"/>
    <property type="match status" value="1"/>
</dbReference>
<name>A0A117M0X6_9BACT</name>
<keyword evidence="2" id="KW-0413">Isomerase</keyword>
<dbReference type="PANTHER" id="PTHR48100">
    <property type="entry name" value="BROAD-SPECIFICITY PHOSPHATASE YOR283W-RELATED"/>
    <property type="match status" value="1"/>
</dbReference>
<dbReference type="AlphaFoldDB" id="A0A117M0X6"/>
<reference evidence="6" key="1">
    <citation type="journal article" date="2015" name="MBio">
        <title>Genome-Resolved Metagenomic Analysis Reveals Roles for Candidate Phyla and Other Microbial Community Members in Biogeochemical Transformations in Oil Reservoirs.</title>
        <authorList>
            <person name="Hu P."/>
            <person name="Tom L."/>
            <person name="Singh A."/>
            <person name="Thomas B.C."/>
            <person name="Baker B.J."/>
            <person name="Piceno Y.M."/>
            <person name="Andersen G.L."/>
            <person name="Banfield J.F."/>
        </authorList>
    </citation>
    <scope>NUCLEOTIDE SEQUENCE [LARGE SCALE GENOMIC DNA]</scope>
</reference>
<evidence type="ECO:0000256" key="3">
    <source>
        <dbReference type="PIRSR" id="PIRSR613078-1"/>
    </source>
</evidence>
<dbReference type="InterPro" id="IPR050275">
    <property type="entry name" value="PGM_Phosphatase"/>
</dbReference>
<evidence type="ECO:0000313" key="6">
    <source>
        <dbReference type="Proteomes" id="UP000054092"/>
    </source>
</evidence>
<evidence type="ECO:0000313" key="5">
    <source>
        <dbReference type="EMBL" id="KUK78324.1"/>
    </source>
</evidence>
<accession>A0A117M0X6</accession>
<dbReference type="CDD" id="cd07067">
    <property type="entry name" value="HP_PGM_like"/>
    <property type="match status" value="1"/>
</dbReference>
<feature type="active site" description="Proton donor/acceptor" evidence="3">
    <location>
        <position position="83"/>
    </location>
</feature>
<evidence type="ECO:0000256" key="4">
    <source>
        <dbReference type="PIRSR" id="PIRSR613078-2"/>
    </source>
</evidence>
<comment type="caution">
    <text evidence="5">The sequence shown here is derived from an EMBL/GenBank/DDBJ whole genome shotgun (WGS) entry which is preliminary data.</text>
</comment>
<dbReference type="SMART" id="SM00855">
    <property type="entry name" value="PGAM"/>
    <property type="match status" value="1"/>
</dbReference>
<proteinExistence type="predicted"/>
<feature type="binding site" evidence="4">
    <location>
        <position position="59"/>
    </location>
    <ligand>
        <name>substrate</name>
    </ligand>
</feature>
<feature type="active site" description="Tele-phosphohistidine intermediate" evidence="3">
    <location>
        <position position="9"/>
    </location>
</feature>
<evidence type="ECO:0000256" key="1">
    <source>
        <dbReference type="ARBA" id="ARBA00023152"/>
    </source>
</evidence>
<feature type="binding site" evidence="4">
    <location>
        <begin position="8"/>
        <end position="15"/>
    </location>
    <ligand>
        <name>substrate</name>
    </ligand>
</feature>
<dbReference type="InterPro" id="IPR013078">
    <property type="entry name" value="His_Pase_superF_clade-1"/>
</dbReference>
<dbReference type="PROSITE" id="PS00175">
    <property type="entry name" value="PG_MUTASE"/>
    <property type="match status" value="1"/>
</dbReference>
<dbReference type="Proteomes" id="UP000054092">
    <property type="component" value="Unassembled WGS sequence"/>
</dbReference>
<dbReference type="InterPro" id="IPR029033">
    <property type="entry name" value="His_PPase_superfam"/>
</dbReference>
<dbReference type="PANTHER" id="PTHR48100:SF1">
    <property type="entry name" value="HISTIDINE PHOSPHATASE FAMILY PROTEIN-RELATED"/>
    <property type="match status" value="1"/>
</dbReference>
<dbReference type="PATRIC" id="fig|1184387.3.peg.177"/>
<dbReference type="GO" id="GO:0016791">
    <property type="term" value="F:phosphatase activity"/>
    <property type="evidence" value="ECO:0007669"/>
    <property type="project" value="TreeGrafter"/>
</dbReference>
<dbReference type="Gene3D" id="3.40.50.1240">
    <property type="entry name" value="Phosphoglycerate mutase-like"/>
    <property type="match status" value="1"/>
</dbReference>
<dbReference type="SUPFAM" id="SSF53254">
    <property type="entry name" value="Phosphoglycerate mutase-like"/>
    <property type="match status" value="1"/>
</dbReference>
<gene>
    <name evidence="5" type="ORF">XD94_1760</name>
</gene>
<organism evidence="5 6">
    <name type="scientific">Mesotoga prima</name>
    <dbReference type="NCBI Taxonomy" id="1184387"/>
    <lineage>
        <taxon>Bacteria</taxon>
        <taxon>Thermotogati</taxon>
        <taxon>Thermotogota</taxon>
        <taxon>Thermotogae</taxon>
        <taxon>Kosmotogales</taxon>
        <taxon>Kosmotogaceae</taxon>
        <taxon>Mesotoga</taxon>
    </lineage>
</organism>
<sequence>MTTIYLMRHGQSQANVEGIFANGDNGFPLTDEGRIQAKMAARYLKLRNIRKIYTSPILRARETSRIVSSDLEIEPQLLDEIREFHVGKLEGELIEGEAERAFLELVRSWIDGRIDEKILNGESHREVIDRFWKAMNTVVSECPEGEVLAISHGGFLSMTLPFVCNGIDPKRFFSRSGISINNCAITTVKAYRRNDSFSLELVDWANTSHMELDFEKEPVESIWNSED</sequence>
<evidence type="ECO:0000256" key="2">
    <source>
        <dbReference type="ARBA" id="ARBA00023235"/>
    </source>
</evidence>
<dbReference type="GO" id="GO:0005737">
    <property type="term" value="C:cytoplasm"/>
    <property type="evidence" value="ECO:0007669"/>
    <property type="project" value="TreeGrafter"/>
</dbReference>
<dbReference type="InterPro" id="IPR001345">
    <property type="entry name" value="PG/BPGM_mutase_AS"/>
</dbReference>